<dbReference type="AlphaFoldDB" id="A0A3G8ZF47"/>
<proteinExistence type="predicted"/>
<organism evidence="1 2">
    <name type="scientific">Epilithonimonas vandammei</name>
    <dbReference type="NCBI Taxonomy" id="2487072"/>
    <lineage>
        <taxon>Bacteria</taxon>
        <taxon>Pseudomonadati</taxon>
        <taxon>Bacteroidota</taxon>
        <taxon>Flavobacteriia</taxon>
        <taxon>Flavobacteriales</taxon>
        <taxon>Weeksellaceae</taxon>
        <taxon>Chryseobacterium group</taxon>
        <taxon>Epilithonimonas</taxon>
    </lineage>
</organism>
<dbReference type="RefSeq" id="WP_124986337.1">
    <property type="nucleotide sequence ID" value="NZ_CP034160.1"/>
</dbReference>
<protein>
    <submittedName>
        <fullName evidence="1">Uncharacterized protein</fullName>
    </submittedName>
</protein>
<dbReference type="EMBL" id="CP034160">
    <property type="protein sequence ID" value="AZI55217.1"/>
    <property type="molecule type" value="Genomic_DNA"/>
</dbReference>
<accession>A0A3G8ZF47</accession>
<gene>
    <name evidence="1" type="ORF">EIB75_08150</name>
</gene>
<evidence type="ECO:0000313" key="2">
    <source>
        <dbReference type="Proteomes" id="UP000272316"/>
    </source>
</evidence>
<evidence type="ECO:0000313" key="1">
    <source>
        <dbReference type="EMBL" id="AZI55217.1"/>
    </source>
</evidence>
<name>A0A3G8ZF47_9FLAO</name>
<dbReference type="KEGG" id="eva:EIB75_08150"/>
<sequence length="76" mass="9178">MENKVTFLDRNNLSIFEINLDKPIRLDKKERIENHFNDNQLSIMFTETENRITELLSEDFFPYIVDKDLRITKSLD</sequence>
<reference evidence="2" key="1">
    <citation type="submission" date="2018-11" db="EMBL/GenBank/DDBJ databases">
        <title>Proposal to divide the Flavobacteriaceae and reorganize its genera based on Amino Acid Identity values calculated from whole genome sequences.</title>
        <authorList>
            <person name="Nicholson A.C."/>
            <person name="Gulvik C.A."/>
            <person name="Whitney A.M."/>
            <person name="Sheth M."/>
            <person name="Batra D."/>
            <person name="Pryor J."/>
            <person name="Bernardet J.-F."/>
            <person name="Hugo C."/>
            <person name="Kampfer P."/>
            <person name="Newman J.D."/>
            <person name="McQuiston J.R."/>
        </authorList>
    </citation>
    <scope>NUCLEOTIDE SEQUENCE [LARGE SCALE GENOMIC DNA]</scope>
    <source>
        <strain evidence="2">H6466</strain>
    </source>
</reference>
<dbReference type="Proteomes" id="UP000272316">
    <property type="component" value="Chromosome"/>
</dbReference>